<evidence type="ECO:0000313" key="6">
    <source>
        <dbReference type="EMBL" id="UMM31324.1"/>
    </source>
</evidence>
<keyword evidence="4" id="KW-0472">Membrane</keyword>
<keyword evidence="4" id="KW-1133">Transmembrane helix</keyword>
<evidence type="ECO:0000256" key="1">
    <source>
        <dbReference type="ARBA" id="ARBA00004123"/>
    </source>
</evidence>
<dbReference type="InterPro" id="IPR004870">
    <property type="entry name" value="Nucleoporin_Nup155"/>
</dbReference>
<keyword evidence="4" id="KW-0812">Transmembrane</keyword>
<evidence type="ECO:0000259" key="5">
    <source>
        <dbReference type="Pfam" id="PF03177"/>
    </source>
</evidence>
<feature type="transmembrane region" description="Helical" evidence="4">
    <location>
        <begin position="511"/>
        <end position="530"/>
    </location>
</feature>
<dbReference type="PANTHER" id="PTHR10350">
    <property type="entry name" value="NUCLEAR PORE COMPLEX PROTEIN NUP155"/>
    <property type="match status" value="1"/>
</dbReference>
<sequence>MYKIMVDLCLRKAAREDPQKLALRDYTRGRNLPCSETLSAEKRRHDCYIIIINALDKFEEQFKTSPLDAAEKLKMTVNAVLQNTDRLAHAAVLHWLMRKKRTNMIMQSTSPYIEFFLVQEINAGRGQKCFDLLWRMNQRTGNYLEAARIFDKLAGDIVDKKNIQMKVKEALSDLGNEELLAELDCSILSLRELLLRFVIPFNMLEILLQMFYESGFYISEELITNIWADIIRNETRISNNNYRMLAETMRKLFEQFGNTHFFPKKCILLCFLTMEMGRTPMIIFEHILPAIQVTEHELMGIINERFPDKSFAKLEHSKKLHICELMNSLSDSTIKKCQQQQSIYRFRRTCSDSLKFGTWILYIMGCIFIASMNDGIIITSSALSNGTSNGTINATLLQVFEQINHHTIGMSTVMIQLTTIFIPTNAIYFFQAVFELYKFYYLMPLKIPYDNLYFASIKTFCYLSNIVCDVVSVSIVHFEFGAPLYAGMLSCFAGRMLSVFITYIFKMEAWLTEFAVLSLVIASLIIIAVSQECWQYFIKRPNGILYCRIKKSDT</sequence>
<feature type="transmembrane region" description="Helical" evidence="4">
    <location>
        <begin position="452"/>
        <end position="472"/>
    </location>
</feature>
<name>A0AAE9JHM9_CAEBR</name>
<dbReference type="InterPro" id="IPR042533">
    <property type="entry name" value="Nucleoporin_Nup155_C_1"/>
</dbReference>
<keyword evidence="2" id="KW-0813">Transport</keyword>
<dbReference type="GO" id="GO:0005643">
    <property type="term" value="C:nuclear pore"/>
    <property type="evidence" value="ECO:0007669"/>
    <property type="project" value="InterPro"/>
</dbReference>
<feature type="transmembrane region" description="Helical" evidence="4">
    <location>
        <begin position="413"/>
        <end position="432"/>
    </location>
</feature>
<feature type="domain" description="Nucleoporin Nup133/Nup155-like C-terminal" evidence="5">
    <location>
        <begin position="5"/>
        <end position="154"/>
    </location>
</feature>
<comment type="subcellular location">
    <subcellularLocation>
        <location evidence="1">Nucleus</location>
    </subcellularLocation>
</comment>
<dbReference type="PANTHER" id="PTHR10350:SF6">
    <property type="entry name" value="NUCLEAR PORE COMPLEX PROTEIN NUP155"/>
    <property type="match status" value="1"/>
</dbReference>
<dbReference type="AlphaFoldDB" id="A0AAE9JHM9"/>
<keyword evidence="3" id="KW-0539">Nucleus</keyword>
<evidence type="ECO:0000313" key="7">
    <source>
        <dbReference type="Proteomes" id="UP000829354"/>
    </source>
</evidence>
<dbReference type="Gene3D" id="1.20.120.1880">
    <property type="entry name" value="Nucleoporin, helical C-terminal domain"/>
    <property type="match status" value="1"/>
</dbReference>
<dbReference type="Pfam" id="PF03177">
    <property type="entry name" value="Nucleoporin_C"/>
    <property type="match status" value="1"/>
</dbReference>
<feature type="transmembrane region" description="Helical" evidence="4">
    <location>
        <begin position="484"/>
        <end position="505"/>
    </location>
</feature>
<gene>
    <name evidence="6" type="ORF">L5515_012847</name>
</gene>
<organism evidence="6 7">
    <name type="scientific">Caenorhabditis briggsae</name>
    <dbReference type="NCBI Taxonomy" id="6238"/>
    <lineage>
        <taxon>Eukaryota</taxon>
        <taxon>Metazoa</taxon>
        <taxon>Ecdysozoa</taxon>
        <taxon>Nematoda</taxon>
        <taxon>Chromadorea</taxon>
        <taxon>Rhabditida</taxon>
        <taxon>Rhabditina</taxon>
        <taxon>Rhabditomorpha</taxon>
        <taxon>Rhabditoidea</taxon>
        <taxon>Rhabditidae</taxon>
        <taxon>Peloderinae</taxon>
        <taxon>Caenorhabditis</taxon>
    </lineage>
</organism>
<dbReference type="Gene3D" id="1.25.40.450">
    <property type="entry name" value="Nucleoporin, helical domain, N-terminal subdomain"/>
    <property type="match status" value="1"/>
</dbReference>
<evidence type="ECO:0000256" key="2">
    <source>
        <dbReference type="ARBA" id="ARBA00022448"/>
    </source>
</evidence>
<dbReference type="InterPro" id="IPR007187">
    <property type="entry name" value="Nucleoporin_Nup133/Nup155_C"/>
</dbReference>
<dbReference type="EMBL" id="CP092623">
    <property type="protein sequence ID" value="UMM31324.1"/>
    <property type="molecule type" value="Genomic_DNA"/>
</dbReference>
<dbReference type="InterPro" id="IPR042538">
    <property type="entry name" value="Nucleoporin_Nup155_C_3"/>
</dbReference>
<evidence type="ECO:0000256" key="3">
    <source>
        <dbReference type="ARBA" id="ARBA00023242"/>
    </source>
</evidence>
<keyword evidence="7" id="KW-1185">Reference proteome</keyword>
<proteinExistence type="predicted"/>
<dbReference type="Proteomes" id="UP000829354">
    <property type="component" value="Chromosome IV"/>
</dbReference>
<accession>A0AAE9JHM9</accession>
<protein>
    <recommendedName>
        <fullName evidence="5">Nucleoporin Nup133/Nup155-like C-terminal domain-containing protein</fullName>
    </recommendedName>
</protein>
<reference evidence="6 7" key="1">
    <citation type="submission" date="2022-04" db="EMBL/GenBank/DDBJ databases">
        <title>Chromosome-level reference genomes for two strains of Caenorhabditis briggsae: an improved platform for comparative genomics.</title>
        <authorList>
            <person name="Stevens L."/>
            <person name="Andersen E."/>
        </authorList>
    </citation>
    <scope>NUCLEOTIDE SEQUENCE [LARGE SCALE GENOMIC DNA]</scope>
    <source>
        <strain evidence="6">VX34</strain>
        <tissue evidence="6">Whole-organism</tissue>
    </source>
</reference>
<feature type="transmembrane region" description="Helical" evidence="4">
    <location>
        <begin position="359"/>
        <end position="378"/>
    </location>
</feature>
<dbReference type="GO" id="GO:0017056">
    <property type="term" value="F:structural constituent of nuclear pore"/>
    <property type="evidence" value="ECO:0007669"/>
    <property type="project" value="InterPro"/>
</dbReference>
<evidence type="ECO:0000256" key="4">
    <source>
        <dbReference type="SAM" id="Phobius"/>
    </source>
</evidence>